<evidence type="ECO:0000313" key="1">
    <source>
        <dbReference type="EMBL" id="TGY00066.1"/>
    </source>
</evidence>
<dbReference type="Proteomes" id="UP000307720">
    <property type="component" value="Unassembled WGS sequence"/>
</dbReference>
<organism evidence="1 2">
    <name type="scientific">Hominisplanchenecus murintestinalis</name>
    <dbReference type="NCBI Taxonomy" id="2941517"/>
    <lineage>
        <taxon>Bacteria</taxon>
        <taxon>Bacillati</taxon>
        <taxon>Bacillota</taxon>
        <taxon>Clostridia</taxon>
        <taxon>Lachnospirales</taxon>
        <taxon>Lachnospiraceae</taxon>
        <taxon>Hominisplanchenecus</taxon>
    </lineage>
</organism>
<name>A0AC61R1Y6_9FIRM</name>
<keyword evidence="2" id="KW-1185">Reference proteome</keyword>
<dbReference type="EMBL" id="SRZB01000003">
    <property type="protein sequence ID" value="TGY00066.1"/>
    <property type="molecule type" value="Genomic_DNA"/>
</dbReference>
<gene>
    <name evidence="1" type="ORF">E5357_03335</name>
</gene>
<protein>
    <submittedName>
        <fullName evidence="1">Extracellular solute-binding protein</fullName>
    </submittedName>
</protein>
<evidence type="ECO:0000313" key="2">
    <source>
        <dbReference type="Proteomes" id="UP000307720"/>
    </source>
</evidence>
<accession>A0AC61R1Y6</accession>
<proteinExistence type="predicted"/>
<reference evidence="1" key="1">
    <citation type="submission" date="2019-04" db="EMBL/GenBank/DDBJ databases">
        <title>Microbes associate with the intestines of laboratory mice.</title>
        <authorList>
            <person name="Navarre W."/>
            <person name="Wong E."/>
            <person name="Huang K."/>
            <person name="Tropini C."/>
            <person name="Ng K."/>
            <person name="Yu B."/>
        </authorList>
    </citation>
    <scope>NUCLEOTIDE SEQUENCE</scope>
    <source>
        <strain evidence="1">NM72_1-8</strain>
    </source>
</reference>
<sequence>MNRGKNIKKLAVICLTGMTALALASCAGDTDPGKNLLMSEEENDRIVDLFSPMEKMEPDAENVARSATDKTVILAEEQLGVKVGYITYTAENYQEKTYDEIAIDRVRNNMDDVYLLNPDAIQILGEEGKLQDLSGLDSAENLREIVKTANVVDGKLVAIPQEVVAYGLFINKDMFDKYHLELPETPEDFLECCRVFKENGIDTPIGANRWWLENFVFAQAYADLYNGGNTEAEVEALNRGESKYSDYMRPAFEFLQELIDCGYIDAQKASVSEAIEGEGEDFLAQKTPIVMAYWGAANTETAYGKTDFELQVIGFPSHRGQMPVVPMTGYAVSIDAEHKEDALRTIDVMVSDEALQIYAETNKVISPSKNVEVDCIPALKSLNEKIKENVYVLGSNAGMKVEQWGNTCLIVRKLLNGSTVDECMAEFDKLQEESLRK</sequence>
<comment type="caution">
    <text evidence="1">The sequence shown here is derived from an EMBL/GenBank/DDBJ whole genome shotgun (WGS) entry which is preliminary data.</text>
</comment>